<accession>A0A9D3N6H6</accession>
<evidence type="ECO:0000259" key="2">
    <source>
        <dbReference type="PROSITE" id="PS50003"/>
    </source>
</evidence>
<keyword evidence="4" id="KW-1185">Reference proteome</keyword>
<dbReference type="AlphaFoldDB" id="A0A9D3N6H6"/>
<dbReference type="CDD" id="cd00821">
    <property type="entry name" value="PH"/>
    <property type="match status" value="1"/>
</dbReference>
<comment type="caution">
    <text evidence="3">The sequence shown here is derived from an EMBL/GenBank/DDBJ whole genome shotgun (WGS) entry which is preliminary data.</text>
</comment>
<feature type="region of interest" description="Disordered" evidence="1">
    <location>
        <begin position="195"/>
        <end position="224"/>
    </location>
</feature>
<name>A0A9D3N6H6_9TELE</name>
<dbReference type="SMART" id="SM00233">
    <property type="entry name" value="PH"/>
    <property type="match status" value="1"/>
</dbReference>
<feature type="domain" description="PH" evidence="2">
    <location>
        <begin position="1"/>
        <end position="87"/>
    </location>
</feature>
<dbReference type="Pfam" id="PF00169">
    <property type="entry name" value="PH"/>
    <property type="match status" value="1"/>
</dbReference>
<sequence>MRLRWVTYWFKLHNATLFFYNKEHGSNSDLRGQYYLIEIESVREVMWTKKKHYSFEIALKNGKRKVLAAESAYLRQQWMCQLLQAVNHRVCNTSGLTSNNETALDNKGRTKSSPCNMFITQSELRGRLVRRRHSAELNSYLWSTRHHPAVILTATSPIDTDVGLSHAESSQCIEDETNQDAEETELEHDYDVLPPCKPLHTKEEPIYDTPPSNRRLSEREPETTENIYDVPKPALRKRSVNEASCAKELPEITGLLHDMVICLGGTSADWVRATASGTTCQP</sequence>
<protein>
    <recommendedName>
        <fullName evidence="2">PH domain-containing protein</fullName>
    </recommendedName>
</protein>
<dbReference type="OrthoDB" id="9942268at2759"/>
<dbReference type="InterPro" id="IPR011993">
    <property type="entry name" value="PH-like_dom_sf"/>
</dbReference>
<organism evidence="3 4">
    <name type="scientific">Hemibagrus wyckioides</name>
    <dbReference type="NCBI Taxonomy" id="337641"/>
    <lineage>
        <taxon>Eukaryota</taxon>
        <taxon>Metazoa</taxon>
        <taxon>Chordata</taxon>
        <taxon>Craniata</taxon>
        <taxon>Vertebrata</taxon>
        <taxon>Euteleostomi</taxon>
        <taxon>Actinopterygii</taxon>
        <taxon>Neopterygii</taxon>
        <taxon>Teleostei</taxon>
        <taxon>Ostariophysi</taxon>
        <taxon>Siluriformes</taxon>
        <taxon>Bagridae</taxon>
        <taxon>Hemibagrus</taxon>
    </lineage>
</organism>
<gene>
    <name evidence="3" type="ORF">KOW79_019294</name>
</gene>
<dbReference type="Gene3D" id="2.30.29.30">
    <property type="entry name" value="Pleckstrin-homology domain (PH domain)/Phosphotyrosine-binding domain (PTB)"/>
    <property type="match status" value="1"/>
</dbReference>
<dbReference type="InterPro" id="IPR001849">
    <property type="entry name" value="PH_domain"/>
</dbReference>
<dbReference type="Proteomes" id="UP000824219">
    <property type="component" value="Linkage Group LG24"/>
</dbReference>
<evidence type="ECO:0000313" key="3">
    <source>
        <dbReference type="EMBL" id="KAG7316996.1"/>
    </source>
</evidence>
<dbReference type="EMBL" id="JAHKSW010000024">
    <property type="protein sequence ID" value="KAG7316996.1"/>
    <property type="molecule type" value="Genomic_DNA"/>
</dbReference>
<dbReference type="PROSITE" id="PS50003">
    <property type="entry name" value="PH_DOMAIN"/>
    <property type="match status" value="1"/>
</dbReference>
<dbReference type="SUPFAM" id="SSF50729">
    <property type="entry name" value="PH domain-like"/>
    <property type="match status" value="1"/>
</dbReference>
<evidence type="ECO:0000313" key="4">
    <source>
        <dbReference type="Proteomes" id="UP000824219"/>
    </source>
</evidence>
<reference evidence="3 4" key="1">
    <citation type="submission" date="2021-06" db="EMBL/GenBank/DDBJ databases">
        <title>Chromosome-level genome assembly of the red-tail catfish (Hemibagrus wyckioides).</title>
        <authorList>
            <person name="Shao F."/>
        </authorList>
    </citation>
    <scope>NUCLEOTIDE SEQUENCE [LARGE SCALE GENOMIC DNA]</scope>
    <source>
        <strain evidence="3">EC202008001</strain>
        <tissue evidence="3">Blood</tissue>
    </source>
</reference>
<evidence type="ECO:0000256" key="1">
    <source>
        <dbReference type="SAM" id="MobiDB-lite"/>
    </source>
</evidence>
<proteinExistence type="predicted"/>